<feature type="compositionally biased region" description="Polar residues" evidence="1">
    <location>
        <begin position="54"/>
        <end position="85"/>
    </location>
</feature>
<sequence>MGNTISIASNILLFSPPEPSHRRSSSASTDPTSPHSDATPSSFPPTAPVPSHRPTCTASSASTFQNVDSEPSHCISSAESRSPNLTAAVPGSWPTTASRHTPAPSVIDTDTRTPPASLSCYRVAPTGKAVMRDLLHALCTNLRTSADRAARPNMIPATNEDWVPAAVFHLKADFQIVCSDGLISVLLTRTTSHIAADGEIVTLGAHTFLHVFDARHLPQSFKAVVGAYTRRGKLVRMDVDCGDDVLRMLEACAGVAIQGRGAGIVESGGEGGEIGVGVMEELEGVLWGLWLEAVMGTEEQEGEFGRGKCWPS</sequence>
<organism evidence="2 3">
    <name type="scientific">Paraphoma chrysanthemicola</name>
    <dbReference type="NCBI Taxonomy" id="798071"/>
    <lineage>
        <taxon>Eukaryota</taxon>
        <taxon>Fungi</taxon>
        <taxon>Dikarya</taxon>
        <taxon>Ascomycota</taxon>
        <taxon>Pezizomycotina</taxon>
        <taxon>Dothideomycetes</taxon>
        <taxon>Pleosporomycetidae</taxon>
        <taxon>Pleosporales</taxon>
        <taxon>Pleosporineae</taxon>
        <taxon>Phaeosphaeriaceae</taxon>
        <taxon>Paraphoma</taxon>
    </lineage>
</organism>
<feature type="compositionally biased region" description="Polar residues" evidence="1">
    <location>
        <begin position="29"/>
        <end position="41"/>
    </location>
</feature>
<dbReference type="AlphaFoldDB" id="A0A8K0VR23"/>
<reference evidence="2" key="1">
    <citation type="journal article" date="2021" name="Nat. Commun.">
        <title>Genetic determinants of endophytism in the Arabidopsis root mycobiome.</title>
        <authorList>
            <person name="Mesny F."/>
            <person name="Miyauchi S."/>
            <person name="Thiergart T."/>
            <person name="Pickel B."/>
            <person name="Atanasova L."/>
            <person name="Karlsson M."/>
            <person name="Huettel B."/>
            <person name="Barry K.W."/>
            <person name="Haridas S."/>
            <person name="Chen C."/>
            <person name="Bauer D."/>
            <person name="Andreopoulos W."/>
            <person name="Pangilinan J."/>
            <person name="LaButti K."/>
            <person name="Riley R."/>
            <person name="Lipzen A."/>
            <person name="Clum A."/>
            <person name="Drula E."/>
            <person name="Henrissat B."/>
            <person name="Kohler A."/>
            <person name="Grigoriev I.V."/>
            <person name="Martin F.M."/>
            <person name="Hacquard S."/>
        </authorList>
    </citation>
    <scope>NUCLEOTIDE SEQUENCE</scope>
    <source>
        <strain evidence="2">MPI-SDFR-AT-0120</strain>
    </source>
</reference>
<evidence type="ECO:0000313" key="2">
    <source>
        <dbReference type="EMBL" id="KAH7067744.1"/>
    </source>
</evidence>
<name>A0A8K0VR23_9PLEO</name>
<evidence type="ECO:0000313" key="3">
    <source>
        <dbReference type="Proteomes" id="UP000813461"/>
    </source>
</evidence>
<dbReference type="EMBL" id="JAGMVJ010000034">
    <property type="protein sequence ID" value="KAH7067744.1"/>
    <property type="molecule type" value="Genomic_DNA"/>
</dbReference>
<comment type="caution">
    <text evidence="2">The sequence shown here is derived from an EMBL/GenBank/DDBJ whole genome shotgun (WGS) entry which is preliminary data.</text>
</comment>
<evidence type="ECO:0000256" key="1">
    <source>
        <dbReference type="SAM" id="MobiDB-lite"/>
    </source>
</evidence>
<dbReference type="Proteomes" id="UP000813461">
    <property type="component" value="Unassembled WGS sequence"/>
</dbReference>
<gene>
    <name evidence="2" type="ORF">FB567DRAFT_555576</name>
</gene>
<dbReference type="OrthoDB" id="10428485at2759"/>
<protein>
    <submittedName>
        <fullName evidence="2">Uncharacterized protein</fullName>
    </submittedName>
</protein>
<proteinExistence type="predicted"/>
<accession>A0A8K0VR23</accession>
<keyword evidence="3" id="KW-1185">Reference proteome</keyword>
<feature type="region of interest" description="Disordered" evidence="1">
    <location>
        <begin position="1"/>
        <end position="111"/>
    </location>
</feature>